<dbReference type="InterPro" id="IPR045886">
    <property type="entry name" value="ThiF/MoeB/HesA"/>
</dbReference>
<evidence type="ECO:0000313" key="4">
    <source>
        <dbReference type="Proteomes" id="UP000325440"/>
    </source>
</evidence>
<dbReference type="PANTHER" id="PTHR10953:SF162">
    <property type="entry name" value="SUMO-ACTIVATING ENZYME SUBUNIT 1"/>
    <property type="match status" value="1"/>
</dbReference>
<accession>A0A5E4NJ44</accession>
<dbReference type="Proteomes" id="UP000325440">
    <property type="component" value="Unassembled WGS sequence"/>
</dbReference>
<dbReference type="GO" id="GO:0005737">
    <property type="term" value="C:cytoplasm"/>
    <property type="evidence" value="ECO:0007669"/>
    <property type="project" value="TreeGrafter"/>
</dbReference>
<evidence type="ECO:0000259" key="2">
    <source>
        <dbReference type="Pfam" id="PF00899"/>
    </source>
</evidence>
<dbReference type="Gene3D" id="3.40.50.720">
    <property type="entry name" value="NAD(P)-binding Rossmann-like Domain"/>
    <property type="match status" value="1"/>
</dbReference>
<sequence length="301" mass="34386">MDSEISNNGADVGKLSKDELKVYDRQIRLWGHDGQKKLSSWNVLLIGLQGLGAEIAKNLILCGVHSITLKDPSDVSILDRCSQFLIPPDSEQRNRAKASLTNAQKLNPNVKVTADTKPIDEEDEHFVTKFDIVIATECFPATYKKLNENCRKNQVKLFIADVFGLFGYFVQDITFEHNLYHEIFPNYDQRSNVSENCPLPYYLTSALLRFQCESNRKPNPDTCEEDVEELKSIISSFEQITDIEAYDEYFGELFCEMSPTTSIIGAMVAQAAMNTIMDKTVEDFNVFFYDHVEHRGQYFKL</sequence>
<keyword evidence="4" id="KW-1185">Reference proteome</keyword>
<gene>
    <name evidence="3" type="ORF">CINCED_3A001884</name>
</gene>
<dbReference type="OrthoDB" id="412647at2759"/>
<name>A0A5E4NJ44_9HEMI</name>
<dbReference type="AlphaFoldDB" id="A0A5E4NJ44"/>
<dbReference type="GO" id="GO:0016925">
    <property type="term" value="P:protein sumoylation"/>
    <property type="evidence" value="ECO:0007669"/>
    <property type="project" value="TreeGrafter"/>
</dbReference>
<evidence type="ECO:0000256" key="1">
    <source>
        <dbReference type="ARBA" id="ARBA00005673"/>
    </source>
</evidence>
<dbReference type="EMBL" id="CABPRJ010002371">
    <property type="protein sequence ID" value="VVC43683.1"/>
    <property type="molecule type" value="Genomic_DNA"/>
</dbReference>
<evidence type="ECO:0000313" key="3">
    <source>
        <dbReference type="EMBL" id="VVC43683.1"/>
    </source>
</evidence>
<protein>
    <submittedName>
        <fullName evidence="3">THIF-type NAD/FAD binding fold</fullName>
    </submittedName>
</protein>
<dbReference type="InterPro" id="IPR000594">
    <property type="entry name" value="ThiF_NAD_FAD-bd"/>
</dbReference>
<organism evidence="3 4">
    <name type="scientific">Cinara cedri</name>
    <dbReference type="NCBI Taxonomy" id="506608"/>
    <lineage>
        <taxon>Eukaryota</taxon>
        <taxon>Metazoa</taxon>
        <taxon>Ecdysozoa</taxon>
        <taxon>Arthropoda</taxon>
        <taxon>Hexapoda</taxon>
        <taxon>Insecta</taxon>
        <taxon>Pterygota</taxon>
        <taxon>Neoptera</taxon>
        <taxon>Paraneoptera</taxon>
        <taxon>Hemiptera</taxon>
        <taxon>Sternorrhyncha</taxon>
        <taxon>Aphidomorpha</taxon>
        <taxon>Aphidoidea</taxon>
        <taxon>Aphididae</taxon>
        <taxon>Lachninae</taxon>
        <taxon>Cinara</taxon>
    </lineage>
</organism>
<comment type="similarity">
    <text evidence="1">Belongs to the ubiquitin-activating E1 family.</text>
</comment>
<proteinExistence type="inferred from homology"/>
<dbReference type="SUPFAM" id="SSF69572">
    <property type="entry name" value="Activating enzymes of the ubiquitin-like proteins"/>
    <property type="match status" value="1"/>
</dbReference>
<dbReference type="InterPro" id="IPR035985">
    <property type="entry name" value="Ubiquitin-activating_enz"/>
</dbReference>
<dbReference type="PANTHER" id="PTHR10953">
    <property type="entry name" value="UBIQUITIN-ACTIVATING ENZYME E1"/>
    <property type="match status" value="1"/>
</dbReference>
<dbReference type="GO" id="GO:0031510">
    <property type="term" value="C:SUMO activating enzyme complex"/>
    <property type="evidence" value="ECO:0007669"/>
    <property type="project" value="TreeGrafter"/>
</dbReference>
<reference evidence="3 4" key="1">
    <citation type="submission" date="2019-08" db="EMBL/GenBank/DDBJ databases">
        <authorList>
            <person name="Alioto T."/>
            <person name="Alioto T."/>
            <person name="Gomez Garrido J."/>
        </authorList>
    </citation>
    <scope>NUCLEOTIDE SEQUENCE [LARGE SCALE GENOMIC DNA]</scope>
</reference>
<feature type="domain" description="THIF-type NAD/FAD binding fold" evidence="2">
    <location>
        <begin position="23"/>
        <end position="294"/>
    </location>
</feature>
<dbReference type="Pfam" id="PF00899">
    <property type="entry name" value="ThiF"/>
    <property type="match status" value="1"/>
</dbReference>
<dbReference type="GO" id="GO:0019948">
    <property type="term" value="F:SUMO activating enzyme activity"/>
    <property type="evidence" value="ECO:0007669"/>
    <property type="project" value="TreeGrafter"/>
</dbReference>